<evidence type="ECO:0000313" key="5">
    <source>
        <dbReference type="EMBL" id="BBN16534.1"/>
    </source>
</evidence>
<dbReference type="InterPro" id="IPR036770">
    <property type="entry name" value="Ankyrin_rpt-contain_sf"/>
</dbReference>
<keyword evidence="4" id="KW-0472">Membrane</keyword>
<keyword evidence="2 3" id="KW-0040">ANK repeat</keyword>
<dbReference type="AlphaFoldDB" id="A0AAF6BX00"/>
<accession>A0AAF6BX00</accession>
<keyword evidence="4" id="KW-0812">Transmembrane</keyword>
<dbReference type="PANTHER" id="PTHR24186">
    <property type="entry name" value="PROTEIN PHOSPHATASE 1 REGULATORY SUBUNIT"/>
    <property type="match status" value="1"/>
</dbReference>
<sequence length="554" mass="61732">MGSMALAEGEEEDVSTAGRELMDEFKLALGDSAKLSKFVARGADVPEEVWRKALLWACAAGQVEFVAEFLNNSPLNSLVNTAVDDDEYTALHRAVVGKHLEVARLLSRLAFNLVPMLHAKTRGGWTALHLAVCANNVEMVELLLAWYETDDFRFHEYDFKDTFLMTPLQYAVLDHRRDVVSTLAKSETFRAHLNEIDSFRRSALHMACSFPGANVGAVVAELLDATGVDPNAVDCCDYTPLHWAVLMGAAESVEHFISRATKKRIRTTEEDCQGRAVLQIAIENRFADPKVGRDLQKMLQTVPEVKDEVERLYRDRQVFVDAANAILVGAALIASVSFGGWLQPPQGDDQEMRVFWAFNSLSFFFSLATVTAGAGTVLPMSDVYIGHSVTSIRRWLALTSCLLLVSVVLVLGAFAAAGFASLPAVPRLHVNMVTTTCIGTVVCCVIGLLFLERMSKIRALADFLLLFARLRLPMRSIRRRSLKQLDVEQVDEHLLDLKTDHAHFATMQCRERARRKDTAVRKFISSSLCDKETSLLNENMLFYSSVSTFDEWNV</sequence>
<organism evidence="5 6">
    <name type="scientific">Marchantia polymorpha subsp. ruderalis</name>
    <dbReference type="NCBI Taxonomy" id="1480154"/>
    <lineage>
        <taxon>Eukaryota</taxon>
        <taxon>Viridiplantae</taxon>
        <taxon>Streptophyta</taxon>
        <taxon>Embryophyta</taxon>
        <taxon>Marchantiophyta</taxon>
        <taxon>Marchantiopsida</taxon>
        <taxon>Marchantiidae</taxon>
        <taxon>Marchantiales</taxon>
        <taxon>Marchantiaceae</taxon>
        <taxon>Marchantia</taxon>
    </lineage>
</organism>
<evidence type="ECO:0000256" key="1">
    <source>
        <dbReference type="ARBA" id="ARBA00022737"/>
    </source>
</evidence>
<dbReference type="InterPro" id="IPR002110">
    <property type="entry name" value="Ankyrin_rpt"/>
</dbReference>
<dbReference type="Proteomes" id="UP001162541">
    <property type="component" value="Chromosome 7"/>
</dbReference>
<feature type="transmembrane region" description="Helical" evidence="4">
    <location>
        <begin position="322"/>
        <end position="342"/>
    </location>
</feature>
<keyword evidence="4" id="KW-1133">Transmembrane helix</keyword>
<name>A0AAF6BX00_MARPO</name>
<proteinExistence type="predicted"/>
<dbReference type="PROSITE" id="PS50297">
    <property type="entry name" value="ANK_REP_REGION"/>
    <property type="match status" value="1"/>
</dbReference>
<evidence type="ECO:0000256" key="3">
    <source>
        <dbReference type="PROSITE-ProRule" id="PRU00023"/>
    </source>
</evidence>
<dbReference type="SMART" id="SM00248">
    <property type="entry name" value="ANK"/>
    <property type="match status" value="6"/>
</dbReference>
<dbReference type="SUPFAM" id="SSF48403">
    <property type="entry name" value="Ankyrin repeat"/>
    <property type="match status" value="1"/>
</dbReference>
<dbReference type="Gene3D" id="1.25.40.20">
    <property type="entry name" value="Ankyrin repeat-containing domain"/>
    <property type="match status" value="1"/>
</dbReference>
<feature type="transmembrane region" description="Helical" evidence="4">
    <location>
        <begin position="432"/>
        <end position="451"/>
    </location>
</feature>
<dbReference type="GO" id="GO:0005886">
    <property type="term" value="C:plasma membrane"/>
    <property type="evidence" value="ECO:0007669"/>
    <property type="project" value="TreeGrafter"/>
</dbReference>
<dbReference type="Pfam" id="PF12796">
    <property type="entry name" value="Ank_2"/>
    <property type="match status" value="3"/>
</dbReference>
<dbReference type="PROSITE" id="PS50088">
    <property type="entry name" value="ANK_REPEAT"/>
    <property type="match status" value="1"/>
</dbReference>
<feature type="repeat" description="ANK" evidence="3">
    <location>
        <begin position="123"/>
        <end position="144"/>
    </location>
</feature>
<keyword evidence="1" id="KW-0677">Repeat</keyword>
<protein>
    <recommendedName>
        <fullName evidence="7">PGG domain-containing protein</fullName>
    </recommendedName>
</protein>
<reference evidence="6" key="1">
    <citation type="journal article" date="2020" name="Curr. Biol.">
        <title>Chromatin organization in early land plants reveals an ancestral association between H3K27me3, transposons, and constitutive heterochromatin.</title>
        <authorList>
            <person name="Montgomery S.A."/>
            <person name="Tanizawa Y."/>
            <person name="Galik B."/>
            <person name="Wang N."/>
            <person name="Ito T."/>
            <person name="Mochizuki T."/>
            <person name="Akimcheva S."/>
            <person name="Bowman J.L."/>
            <person name="Cognat V."/>
            <person name="Marechal-Drouard L."/>
            <person name="Ekker H."/>
            <person name="Hong S.F."/>
            <person name="Kohchi T."/>
            <person name="Lin S.S."/>
            <person name="Liu L.D."/>
            <person name="Nakamura Y."/>
            <person name="Valeeva L.R."/>
            <person name="Shakirov E.V."/>
            <person name="Shippen D.E."/>
            <person name="Wei W.L."/>
            <person name="Yagura M."/>
            <person name="Yamaoka S."/>
            <person name="Yamato K.T."/>
            <person name="Liu C."/>
            <person name="Berger F."/>
        </authorList>
    </citation>
    <scope>NUCLEOTIDE SEQUENCE [LARGE SCALE GENOMIC DNA]</scope>
    <source>
        <strain evidence="6">Tak-1</strain>
    </source>
</reference>
<evidence type="ECO:0008006" key="7">
    <source>
        <dbReference type="Google" id="ProtNLM"/>
    </source>
</evidence>
<dbReference type="PANTHER" id="PTHR24186:SF38">
    <property type="entry name" value="ANKYRIN REPEAT FAMILY PROTEIN"/>
    <property type="match status" value="1"/>
</dbReference>
<dbReference type="EMBL" id="AP019872">
    <property type="protein sequence ID" value="BBN16534.1"/>
    <property type="molecule type" value="Genomic_DNA"/>
</dbReference>
<feature type="transmembrane region" description="Helical" evidence="4">
    <location>
        <begin position="354"/>
        <end position="375"/>
    </location>
</feature>
<gene>
    <name evidence="5" type="ORF">Mp_7g07160</name>
</gene>
<evidence type="ECO:0000313" key="6">
    <source>
        <dbReference type="Proteomes" id="UP001162541"/>
    </source>
</evidence>
<evidence type="ECO:0000256" key="4">
    <source>
        <dbReference type="SAM" id="Phobius"/>
    </source>
</evidence>
<evidence type="ECO:0000256" key="2">
    <source>
        <dbReference type="ARBA" id="ARBA00023043"/>
    </source>
</evidence>
<feature type="transmembrane region" description="Helical" evidence="4">
    <location>
        <begin position="395"/>
        <end position="420"/>
    </location>
</feature>